<dbReference type="CDD" id="cd12540">
    <property type="entry name" value="RRM_U2AFBPL"/>
    <property type="match status" value="1"/>
</dbReference>
<dbReference type="GO" id="GO:0003723">
    <property type="term" value="F:RNA binding"/>
    <property type="evidence" value="ECO:0007669"/>
    <property type="project" value="UniProtKB-KW"/>
</dbReference>
<evidence type="ECO:0000256" key="3">
    <source>
        <dbReference type="ARBA" id="ARBA00022771"/>
    </source>
</evidence>
<dbReference type="EMBL" id="MU827809">
    <property type="protein sequence ID" value="KAJ7324062.1"/>
    <property type="molecule type" value="Genomic_DNA"/>
</dbReference>
<feature type="compositionally biased region" description="Basic and acidic residues" evidence="6">
    <location>
        <begin position="130"/>
        <end position="154"/>
    </location>
</feature>
<feature type="compositionally biased region" description="Basic and acidic residues" evidence="6">
    <location>
        <begin position="429"/>
        <end position="446"/>
    </location>
</feature>
<evidence type="ECO:0000256" key="5">
    <source>
        <dbReference type="ARBA" id="ARBA00022884"/>
    </source>
</evidence>
<dbReference type="GO" id="GO:0000398">
    <property type="term" value="P:mRNA splicing, via spliceosome"/>
    <property type="evidence" value="ECO:0007669"/>
    <property type="project" value="InterPro"/>
</dbReference>
<evidence type="ECO:0000313" key="9">
    <source>
        <dbReference type="Proteomes" id="UP001163046"/>
    </source>
</evidence>
<evidence type="ECO:0000313" key="8">
    <source>
        <dbReference type="EMBL" id="KAJ7324062.1"/>
    </source>
</evidence>
<evidence type="ECO:0000259" key="7">
    <source>
        <dbReference type="SMART" id="SM00361"/>
    </source>
</evidence>
<dbReference type="InterPro" id="IPR003954">
    <property type="entry name" value="RRM_euk-type"/>
</dbReference>
<accession>A0A9W9YC35</accession>
<organism evidence="8 9">
    <name type="scientific">Desmophyllum pertusum</name>
    <dbReference type="NCBI Taxonomy" id="174260"/>
    <lineage>
        <taxon>Eukaryota</taxon>
        <taxon>Metazoa</taxon>
        <taxon>Cnidaria</taxon>
        <taxon>Anthozoa</taxon>
        <taxon>Hexacorallia</taxon>
        <taxon>Scleractinia</taxon>
        <taxon>Caryophylliina</taxon>
        <taxon>Caryophylliidae</taxon>
        <taxon>Desmophyllum</taxon>
    </lineage>
</organism>
<dbReference type="InterPro" id="IPR035979">
    <property type="entry name" value="RBD_domain_sf"/>
</dbReference>
<dbReference type="AlphaFoldDB" id="A0A9W9YC35"/>
<dbReference type="SMART" id="SM00361">
    <property type="entry name" value="RRM_1"/>
    <property type="match status" value="1"/>
</dbReference>
<dbReference type="GO" id="GO:1990904">
    <property type="term" value="C:ribonucleoprotein complex"/>
    <property type="evidence" value="ECO:0007669"/>
    <property type="project" value="UniProtKB-KW"/>
</dbReference>
<dbReference type="GO" id="GO:0008270">
    <property type="term" value="F:zinc ion binding"/>
    <property type="evidence" value="ECO:0007669"/>
    <property type="project" value="UniProtKB-KW"/>
</dbReference>
<sequence>MAAEENEEDEESKKVSERQQPVKLSHKQFRRLVKKERRRRKRQETAKKREQKELEEKWRIENDPILRAKLEARERAVKKRLLEEEEENKTQHRLWLEREAIAQERFRKNKEDEERKLREKLEQEERIKTEWEEEQKREKEREERKQRVIKEKESNGAWHNPLAPPSNDVKSYGTEQDIVNCSFYLKTGACRFGERCSRQHPRPNSSVTLMIPAMYNDIRLSQSMLDEADQDTSLEYDEKDAYENYKQFYEDTLPEFRKAGTVVQFKVAVVLFVAIMKPHLRGNVYVQFTREEECAKAFALFNARWYASKQLSCEYSPVTKWKSAASLNETAVHEARTATSCTCTAIPEMTFNHRDDFSPNRTPFNGGRGSERSDRGWRRDQWSSRHRDLDRDRSARDRDWERDRDRRQRERDWSRDRDDDRYRHRRRSKEREHSRTSERREKQRTEIKKKKLQ</sequence>
<gene>
    <name evidence="8" type="primary">ZRSR2_1</name>
    <name evidence="8" type="ORF">OS493_030235</name>
</gene>
<keyword evidence="8" id="KW-0687">Ribonucleoprotein</keyword>
<dbReference type="SUPFAM" id="SSF54928">
    <property type="entry name" value="RNA-binding domain, RBD"/>
    <property type="match status" value="1"/>
</dbReference>
<feature type="compositionally biased region" description="Basic residues" evidence="6">
    <location>
        <begin position="24"/>
        <end position="42"/>
    </location>
</feature>
<dbReference type="PRINTS" id="PR01848">
    <property type="entry name" value="U2AUXFACTOR"/>
</dbReference>
<dbReference type="Proteomes" id="UP001163046">
    <property type="component" value="Unassembled WGS sequence"/>
</dbReference>
<feature type="compositionally biased region" description="Basic and acidic residues" evidence="6">
    <location>
        <begin position="43"/>
        <end position="54"/>
    </location>
</feature>
<feature type="region of interest" description="Disordered" evidence="6">
    <location>
        <begin position="393"/>
        <end position="453"/>
    </location>
</feature>
<keyword evidence="5" id="KW-0694">RNA-binding</keyword>
<feature type="compositionally biased region" description="Acidic residues" evidence="6">
    <location>
        <begin position="1"/>
        <end position="10"/>
    </location>
</feature>
<dbReference type="GO" id="GO:0089701">
    <property type="term" value="C:U2AF complex"/>
    <property type="evidence" value="ECO:0007669"/>
    <property type="project" value="InterPro"/>
</dbReference>
<keyword evidence="1" id="KW-0479">Metal-binding</keyword>
<dbReference type="OrthoDB" id="75923at2759"/>
<feature type="compositionally biased region" description="Basic and acidic residues" evidence="6">
    <location>
        <begin position="393"/>
        <end position="422"/>
    </location>
</feature>
<comment type="caution">
    <text evidence="8">The sequence shown here is derived from an EMBL/GenBank/DDBJ whole genome shotgun (WGS) entry which is preliminary data.</text>
</comment>
<dbReference type="Pfam" id="PF00642">
    <property type="entry name" value="zf-CCCH"/>
    <property type="match status" value="1"/>
</dbReference>
<reference evidence="8" key="1">
    <citation type="submission" date="2023-01" db="EMBL/GenBank/DDBJ databases">
        <title>Genome assembly of the deep-sea coral Lophelia pertusa.</title>
        <authorList>
            <person name="Herrera S."/>
            <person name="Cordes E."/>
        </authorList>
    </citation>
    <scope>NUCLEOTIDE SEQUENCE</scope>
    <source>
        <strain evidence="8">USNM1676648</strain>
        <tissue evidence="8">Polyp</tissue>
    </source>
</reference>
<keyword evidence="4" id="KW-0862">Zinc</keyword>
<evidence type="ECO:0000256" key="4">
    <source>
        <dbReference type="ARBA" id="ARBA00022833"/>
    </source>
</evidence>
<feature type="region of interest" description="Disordered" evidence="6">
    <location>
        <begin position="352"/>
        <end position="377"/>
    </location>
</feature>
<evidence type="ECO:0000256" key="1">
    <source>
        <dbReference type="ARBA" id="ARBA00022723"/>
    </source>
</evidence>
<keyword evidence="9" id="KW-1185">Reference proteome</keyword>
<dbReference type="InterPro" id="IPR012677">
    <property type="entry name" value="Nucleotide-bd_a/b_plait_sf"/>
</dbReference>
<feature type="region of interest" description="Disordered" evidence="6">
    <location>
        <begin position="130"/>
        <end position="169"/>
    </location>
</feature>
<name>A0A9W9YC35_9CNID</name>
<feature type="region of interest" description="Disordered" evidence="6">
    <location>
        <begin position="1"/>
        <end position="54"/>
    </location>
</feature>
<dbReference type="PANTHER" id="PTHR12620">
    <property type="entry name" value="U2 SNRNP AUXILIARY FACTOR, SMALL SUBUNIT"/>
    <property type="match status" value="1"/>
</dbReference>
<dbReference type="InterPro" id="IPR000571">
    <property type="entry name" value="Znf_CCCH"/>
</dbReference>
<dbReference type="InterPro" id="IPR009145">
    <property type="entry name" value="U2AF_small"/>
</dbReference>
<proteinExistence type="predicted"/>
<feature type="domain" description="RNA recognition motif" evidence="7">
    <location>
        <begin position="226"/>
        <end position="314"/>
    </location>
</feature>
<evidence type="ECO:0000256" key="6">
    <source>
        <dbReference type="SAM" id="MobiDB-lite"/>
    </source>
</evidence>
<protein>
    <submittedName>
        <fullName evidence="8">U2 small nuclear ribonucleoprotein auxiliary factor 35 kDa subunit- protein 2</fullName>
    </submittedName>
</protein>
<keyword evidence="3" id="KW-0863">Zinc-finger</keyword>
<evidence type="ECO:0000256" key="2">
    <source>
        <dbReference type="ARBA" id="ARBA00022737"/>
    </source>
</evidence>
<dbReference type="Gene3D" id="3.30.70.330">
    <property type="match status" value="1"/>
</dbReference>
<keyword evidence="2" id="KW-0677">Repeat</keyword>